<comment type="caution">
    <text evidence="1">The sequence shown here is derived from an EMBL/GenBank/DDBJ whole genome shotgun (WGS) entry which is preliminary data.</text>
</comment>
<dbReference type="AlphaFoldDB" id="A0A7U7JQ82"/>
<keyword evidence="2" id="KW-1185">Reference proteome</keyword>
<organism evidence="1 2">
    <name type="scientific">Staphylococcus argenteus</name>
    <dbReference type="NCBI Taxonomy" id="985002"/>
    <lineage>
        <taxon>Bacteria</taxon>
        <taxon>Bacillati</taxon>
        <taxon>Bacillota</taxon>
        <taxon>Bacilli</taxon>
        <taxon>Bacillales</taxon>
        <taxon>Staphylococcaceae</taxon>
        <taxon>Staphylococcus</taxon>
    </lineage>
</organism>
<protein>
    <submittedName>
        <fullName evidence="1">Uncharacterized protein</fullName>
    </submittedName>
</protein>
<dbReference type="Proteomes" id="UP000236509">
    <property type="component" value="Unassembled WGS sequence"/>
</dbReference>
<accession>A0A7U7JQ82</accession>
<name>A0A7U7JQ82_9STAP</name>
<reference evidence="1 2" key="1">
    <citation type="submission" date="2015-04" db="EMBL/GenBank/DDBJ databases">
        <authorList>
            <person name="Cao L."/>
            <person name="Gao C.H."/>
        </authorList>
    </citation>
    <scope>NUCLEOTIDE SEQUENCE [LARGE SCALE GENOMIC DNA]</scope>
    <source>
        <strain evidence="1 2">SH3</strain>
    </source>
</reference>
<evidence type="ECO:0000313" key="1">
    <source>
        <dbReference type="EMBL" id="CRI10395.1"/>
    </source>
</evidence>
<proteinExistence type="predicted"/>
<dbReference type="EMBL" id="CVOU01000002">
    <property type="protein sequence ID" value="CRI10395.1"/>
    <property type="molecule type" value="Genomic_DNA"/>
</dbReference>
<sequence length="39" mass="4533">MIISKNVEDSLNHRDMTLNANVNNDLFVSANLRLIFMIR</sequence>
<evidence type="ECO:0000313" key="2">
    <source>
        <dbReference type="Proteomes" id="UP000236509"/>
    </source>
</evidence>
<gene>
    <name evidence="1" type="ORF">BN1326_100065</name>
</gene>